<evidence type="ECO:0000256" key="1">
    <source>
        <dbReference type="SAM" id="MobiDB-lite"/>
    </source>
</evidence>
<evidence type="ECO:0000313" key="2">
    <source>
        <dbReference type="EMBL" id="CAK9001260.1"/>
    </source>
</evidence>
<feature type="region of interest" description="Disordered" evidence="1">
    <location>
        <begin position="1"/>
        <end position="40"/>
    </location>
</feature>
<protein>
    <recommendedName>
        <fullName evidence="4">Distal membrane arm assembly complex 2-like protein</fullName>
    </recommendedName>
</protein>
<reference evidence="2 3" key="1">
    <citation type="submission" date="2024-02" db="EMBL/GenBank/DDBJ databases">
        <authorList>
            <person name="Chen Y."/>
            <person name="Shah S."/>
            <person name="Dougan E. K."/>
            <person name="Thang M."/>
            <person name="Chan C."/>
        </authorList>
    </citation>
    <scope>NUCLEOTIDE SEQUENCE [LARGE SCALE GENOMIC DNA]</scope>
</reference>
<accession>A0ABP0IF75</accession>
<comment type="caution">
    <text evidence="2">The sequence shown here is derived from an EMBL/GenBank/DDBJ whole genome shotgun (WGS) entry which is preliminary data.</text>
</comment>
<dbReference type="InterPro" id="IPR032675">
    <property type="entry name" value="LRR_dom_sf"/>
</dbReference>
<evidence type="ECO:0008006" key="4">
    <source>
        <dbReference type="Google" id="ProtNLM"/>
    </source>
</evidence>
<gene>
    <name evidence="2" type="ORF">CCMP2556_LOCUS6375</name>
</gene>
<dbReference type="Gene3D" id="3.80.10.10">
    <property type="entry name" value="Ribonuclease Inhibitor"/>
    <property type="match status" value="1"/>
</dbReference>
<dbReference type="EMBL" id="CAXAMN010002780">
    <property type="protein sequence ID" value="CAK9001260.1"/>
    <property type="molecule type" value="Genomic_DNA"/>
</dbReference>
<dbReference type="SUPFAM" id="SSF52047">
    <property type="entry name" value="RNI-like"/>
    <property type="match status" value="1"/>
</dbReference>
<name>A0ABP0IF75_9DINO</name>
<sequence>MKIWGVAASRRSERQRADAVCQTGERPEDVPAPPAPTRLRSERPLSLAGLRALSRLRREDNERRWVQFHSVASYVPTTLDQWVQVPVDLRLDNQDLRCAEDLCAVVEACDREAQRRQVPPPKTLTLGPWGHEPGCSCHGTLEVLRETSCEASEAAEAFMTTSAIWTRWPLRSICLCELRLSVPLERLGAALAAAAPSVLRLQHLSLRGTALSLLQAFAGHELELLDLSGNALTDDDFEMLLNLAGPKSALKLHGLILSCNPSITQVSLQQLLASEWASQLQLLDLSECSIGPSGALLLGNFLQMPSSVLRDLCLYRAGIGLEGLRRLVAAAAVCSSLRALDVTANAQREHHWLEALGKPLAECLAQPKALKILTLSCPEHQLKAAEIFHTLPLRVILVPNEQNNYNRPMFLGHTD</sequence>
<evidence type="ECO:0000313" key="3">
    <source>
        <dbReference type="Proteomes" id="UP001642484"/>
    </source>
</evidence>
<keyword evidence="3" id="KW-1185">Reference proteome</keyword>
<dbReference type="Proteomes" id="UP001642484">
    <property type="component" value="Unassembled WGS sequence"/>
</dbReference>
<proteinExistence type="predicted"/>
<organism evidence="2 3">
    <name type="scientific">Durusdinium trenchii</name>
    <dbReference type="NCBI Taxonomy" id="1381693"/>
    <lineage>
        <taxon>Eukaryota</taxon>
        <taxon>Sar</taxon>
        <taxon>Alveolata</taxon>
        <taxon>Dinophyceae</taxon>
        <taxon>Suessiales</taxon>
        <taxon>Symbiodiniaceae</taxon>
        <taxon>Durusdinium</taxon>
    </lineage>
</organism>